<protein>
    <submittedName>
        <fullName evidence="1">Uncharacterized protein</fullName>
    </submittedName>
</protein>
<dbReference type="AlphaFoldDB" id="A0AA88Y339"/>
<dbReference type="InterPro" id="IPR013328">
    <property type="entry name" value="6PGD_dom2"/>
</dbReference>
<dbReference type="Proteomes" id="UP001186944">
    <property type="component" value="Unassembled WGS sequence"/>
</dbReference>
<dbReference type="Gene3D" id="1.10.1040.10">
    <property type="entry name" value="N-(1-d-carboxylethyl)-l-norvaline Dehydrogenase, domain 2"/>
    <property type="match status" value="1"/>
</dbReference>
<dbReference type="EMBL" id="VSWD01000007">
    <property type="protein sequence ID" value="KAK3097163.1"/>
    <property type="molecule type" value="Genomic_DNA"/>
</dbReference>
<evidence type="ECO:0000313" key="1">
    <source>
        <dbReference type="EMBL" id="KAK3097163.1"/>
    </source>
</evidence>
<gene>
    <name evidence="1" type="ORF">FSP39_006975</name>
</gene>
<sequence length="122" mass="13989">MEQVQSRLTIGASSTTIAWMMHLRMLTTMHGTEAASDLYFTLDKPGIVDYCKRYAQGAYNVQQETFKPVPVMYDVETAEKIQKEYQASLPLDKIPERRKWRDARLAGLAKLKKEAEEKKTSS</sequence>
<reference evidence="1" key="1">
    <citation type="submission" date="2019-08" db="EMBL/GenBank/DDBJ databases">
        <title>The improved chromosome-level genome for the pearl oyster Pinctada fucata martensii using PacBio sequencing and Hi-C.</title>
        <authorList>
            <person name="Zheng Z."/>
        </authorList>
    </citation>
    <scope>NUCLEOTIDE SEQUENCE</scope>
    <source>
        <strain evidence="1">ZZ-2019</strain>
        <tissue evidence="1">Adductor muscle</tissue>
    </source>
</reference>
<organism evidence="1 2">
    <name type="scientific">Pinctada imbricata</name>
    <name type="common">Atlantic pearl-oyster</name>
    <name type="synonym">Pinctada martensii</name>
    <dbReference type="NCBI Taxonomy" id="66713"/>
    <lineage>
        <taxon>Eukaryota</taxon>
        <taxon>Metazoa</taxon>
        <taxon>Spiralia</taxon>
        <taxon>Lophotrochozoa</taxon>
        <taxon>Mollusca</taxon>
        <taxon>Bivalvia</taxon>
        <taxon>Autobranchia</taxon>
        <taxon>Pteriomorphia</taxon>
        <taxon>Pterioida</taxon>
        <taxon>Pterioidea</taxon>
        <taxon>Pteriidae</taxon>
        <taxon>Pinctada</taxon>
    </lineage>
</organism>
<proteinExistence type="predicted"/>
<keyword evidence="2" id="KW-1185">Reference proteome</keyword>
<evidence type="ECO:0000313" key="2">
    <source>
        <dbReference type="Proteomes" id="UP001186944"/>
    </source>
</evidence>
<accession>A0AA88Y339</accession>
<comment type="caution">
    <text evidence="1">The sequence shown here is derived from an EMBL/GenBank/DDBJ whole genome shotgun (WGS) entry which is preliminary data.</text>
</comment>
<name>A0AA88Y339_PINIB</name>